<proteinExistence type="predicted"/>
<evidence type="ECO:0000313" key="1">
    <source>
        <dbReference type="Proteomes" id="UP000095282"/>
    </source>
</evidence>
<reference evidence="2" key="1">
    <citation type="submission" date="2016-11" db="UniProtKB">
        <authorList>
            <consortium name="WormBaseParasite"/>
        </authorList>
    </citation>
    <scope>IDENTIFICATION</scope>
</reference>
<organism evidence="1 2">
    <name type="scientific">Caenorhabditis tropicalis</name>
    <dbReference type="NCBI Taxonomy" id="1561998"/>
    <lineage>
        <taxon>Eukaryota</taxon>
        <taxon>Metazoa</taxon>
        <taxon>Ecdysozoa</taxon>
        <taxon>Nematoda</taxon>
        <taxon>Chromadorea</taxon>
        <taxon>Rhabditida</taxon>
        <taxon>Rhabditina</taxon>
        <taxon>Rhabditomorpha</taxon>
        <taxon>Rhabditoidea</taxon>
        <taxon>Rhabditidae</taxon>
        <taxon>Peloderinae</taxon>
        <taxon>Caenorhabditis</taxon>
    </lineage>
</organism>
<keyword evidence="1" id="KW-1185">Reference proteome</keyword>
<evidence type="ECO:0000313" key="2">
    <source>
        <dbReference type="WBParaSite" id="Csp11.Scaffold492.g2150.t2"/>
    </source>
</evidence>
<dbReference type="WBParaSite" id="Csp11.Scaffold492.g2150.t2">
    <property type="protein sequence ID" value="Csp11.Scaffold492.g2150.t2"/>
    <property type="gene ID" value="Csp11.Scaffold492.g2150"/>
</dbReference>
<accession>A0A1I7T3U2</accession>
<dbReference type="AlphaFoldDB" id="A0A1I7T3U2"/>
<protein>
    <submittedName>
        <fullName evidence="2">FBA_2 domain-containing protein</fullName>
    </submittedName>
</protein>
<sequence>MCSKRAKILVQKLGPKYDKAVIDCLNSSIGIQTTGIIRPMEDVVQKVVMFSAKNKPENMHLRDENSFWKERIKLDFREKRIRCRFLMISRKDILDCTQGMDIERESDGMLATTMIDDDEFRFYVWHERFPDPSKTQPISYTRMSRNPLFYTGSVQF</sequence>
<dbReference type="Proteomes" id="UP000095282">
    <property type="component" value="Unplaced"/>
</dbReference>
<name>A0A1I7T3U2_9PELO</name>